<keyword evidence="3" id="KW-1185">Reference proteome</keyword>
<comment type="caution">
    <text evidence="2">The sequence shown here is derived from an EMBL/GenBank/DDBJ whole genome shotgun (WGS) entry which is preliminary data.</text>
</comment>
<feature type="compositionally biased region" description="Polar residues" evidence="1">
    <location>
        <begin position="67"/>
        <end position="85"/>
    </location>
</feature>
<evidence type="ECO:0000313" key="3">
    <source>
        <dbReference type="Proteomes" id="UP001229421"/>
    </source>
</evidence>
<feature type="region of interest" description="Disordered" evidence="1">
    <location>
        <begin position="61"/>
        <end position="85"/>
    </location>
</feature>
<dbReference type="Proteomes" id="UP001229421">
    <property type="component" value="Unassembled WGS sequence"/>
</dbReference>
<gene>
    <name evidence="2" type="ORF">QVD17_04395</name>
</gene>
<organism evidence="2 3">
    <name type="scientific">Tagetes erecta</name>
    <name type="common">African marigold</name>
    <dbReference type="NCBI Taxonomy" id="13708"/>
    <lineage>
        <taxon>Eukaryota</taxon>
        <taxon>Viridiplantae</taxon>
        <taxon>Streptophyta</taxon>
        <taxon>Embryophyta</taxon>
        <taxon>Tracheophyta</taxon>
        <taxon>Spermatophyta</taxon>
        <taxon>Magnoliopsida</taxon>
        <taxon>eudicotyledons</taxon>
        <taxon>Gunneridae</taxon>
        <taxon>Pentapetalae</taxon>
        <taxon>asterids</taxon>
        <taxon>campanulids</taxon>
        <taxon>Asterales</taxon>
        <taxon>Asteraceae</taxon>
        <taxon>Asteroideae</taxon>
        <taxon>Heliantheae alliance</taxon>
        <taxon>Tageteae</taxon>
        <taxon>Tagetes</taxon>
    </lineage>
</organism>
<protein>
    <submittedName>
        <fullName evidence="2">Uncharacterized protein</fullName>
    </submittedName>
</protein>
<evidence type="ECO:0000256" key="1">
    <source>
        <dbReference type="SAM" id="MobiDB-lite"/>
    </source>
</evidence>
<dbReference type="AlphaFoldDB" id="A0AAD8PAP1"/>
<evidence type="ECO:0000313" key="2">
    <source>
        <dbReference type="EMBL" id="KAK1438586.1"/>
    </source>
</evidence>
<proteinExistence type="predicted"/>
<sequence length="85" mass="9417">MISSFKIREALTWRLFKVLLIYNLNRRGDFQVSSCTPLFGLVTVDLGGNDSTVGENALHPELHSRNESQATVSKTGPPQDSNSRP</sequence>
<name>A0AAD8PAP1_TARER</name>
<reference evidence="2" key="1">
    <citation type="journal article" date="2023" name="bioRxiv">
        <title>Improved chromosome-level genome assembly for marigold (Tagetes erecta).</title>
        <authorList>
            <person name="Jiang F."/>
            <person name="Yuan L."/>
            <person name="Wang S."/>
            <person name="Wang H."/>
            <person name="Xu D."/>
            <person name="Wang A."/>
            <person name="Fan W."/>
        </authorList>
    </citation>
    <scope>NUCLEOTIDE SEQUENCE</scope>
    <source>
        <strain evidence="2">WSJ</strain>
        <tissue evidence="2">Leaf</tissue>
    </source>
</reference>
<accession>A0AAD8PAP1</accession>
<dbReference type="EMBL" id="JAUHHV010000001">
    <property type="protein sequence ID" value="KAK1438586.1"/>
    <property type="molecule type" value="Genomic_DNA"/>
</dbReference>